<keyword evidence="11" id="KW-0630">Potassium</keyword>
<feature type="domain" description="Sodium/calcium exchanger membrane region" evidence="18">
    <location>
        <begin position="221"/>
        <end position="367"/>
    </location>
</feature>
<evidence type="ECO:0000313" key="20">
    <source>
        <dbReference type="Proteomes" id="UP000728032"/>
    </source>
</evidence>
<accession>A0A7R9MHS0</accession>
<dbReference type="InterPro" id="IPR044880">
    <property type="entry name" value="NCX_ion-bd_dom_sf"/>
</dbReference>
<feature type="transmembrane region" description="Helical" evidence="17">
    <location>
        <begin position="59"/>
        <end position="78"/>
    </location>
</feature>
<evidence type="ECO:0000256" key="1">
    <source>
        <dbReference type="ARBA" id="ARBA00004141"/>
    </source>
</evidence>
<keyword evidence="8" id="KW-0732">Signal</keyword>
<feature type="transmembrane region" description="Helical" evidence="17">
    <location>
        <begin position="326"/>
        <end position="346"/>
    </location>
</feature>
<evidence type="ECO:0000313" key="19">
    <source>
        <dbReference type="EMBL" id="CAD7660385.1"/>
    </source>
</evidence>
<dbReference type="OrthoDB" id="2127281at2759"/>
<dbReference type="FunFam" id="1.20.1420.30:FF:000009">
    <property type="entry name" value="sodium/potassium/calcium exchanger 5 isoform X2"/>
    <property type="match status" value="1"/>
</dbReference>
<evidence type="ECO:0000256" key="17">
    <source>
        <dbReference type="SAM" id="Phobius"/>
    </source>
</evidence>
<reference evidence="19" key="1">
    <citation type="submission" date="2020-11" db="EMBL/GenBank/DDBJ databases">
        <authorList>
            <person name="Tran Van P."/>
        </authorList>
    </citation>
    <scope>NUCLEOTIDE SEQUENCE</scope>
</reference>
<evidence type="ECO:0000256" key="8">
    <source>
        <dbReference type="ARBA" id="ARBA00022729"/>
    </source>
</evidence>
<evidence type="ECO:0000256" key="11">
    <source>
        <dbReference type="ARBA" id="ARBA00022958"/>
    </source>
</evidence>
<keyword evidence="3" id="KW-0813">Transport</keyword>
<feature type="transmembrane region" description="Helical" evidence="17">
    <location>
        <begin position="221"/>
        <end position="248"/>
    </location>
</feature>
<evidence type="ECO:0000256" key="7">
    <source>
        <dbReference type="ARBA" id="ARBA00022692"/>
    </source>
</evidence>
<proteinExistence type="inferred from homology"/>
<dbReference type="Gene3D" id="1.20.1420.30">
    <property type="entry name" value="NCX, central ion-binding region"/>
    <property type="match status" value="2"/>
</dbReference>
<dbReference type="AlphaFoldDB" id="A0A7R9MHS0"/>
<keyword evidence="6" id="KW-0109">Calcium transport</keyword>
<comment type="similarity">
    <text evidence="2">Belongs to the Ca(2+):cation antiporter (CaCA) (TC 2.A.19) family. SLC24A subfamily.</text>
</comment>
<evidence type="ECO:0000256" key="12">
    <source>
        <dbReference type="ARBA" id="ARBA00022989"/>
    </source>
</evidence>
<evidence type="ECO:0000256" key="14">
    <source>
        <dbReference type="ARBA" id="ARBA00023065"/>
    </source>
</evidence>
<gene>
    <name evidence="19" type="ORF">ONB1V03_LOCUS16953</name>
</gene>
<keyword evidence="4" id="KW-0050">Antiport</keyword>
<dbReference type="PANTHER" id="PTHR10846:SF74">
    <property type="entry name" value="SODIUM_POTASSIUM_CALCIUM EXCHANGER CG1090-RELATED"/>
    <property type="match status" value="1"/>
</dbReference>
<dbReference type="EMBL" id="OC934897">
    <property type="protein sequence ID" value="CAD7660385.1"/>
    <property type="molecule type" value="Genomic_DNA"/>
</dbReference>
<evidence type="ECO:0000256" key="13">
    <source>
        <dbReference type="ARBA" id="ARBA00023053"/>
    </source>
</evidence>
<evidence type="ECO:0000256" key="2">
    <source>
        <dbReference type="ARBA" id="ARBA00005364"/>
    </source>
</evidence>
<dbReference type="GO" id="GO:0005886">
    <property type="term" value="C:plasma membrane"/>
    <property type="evidence" value="ECO:0007669"/>
    <property type="project" value="TreeGrafter"/>
</dbReference>
<dbReference type="EMBL" id="CAJPVJ010020072">
    <property type="protein sequence ID" value="CAG2177523.1"/>
    <property type="molecule type" value="Genomic_DNA"/>
</dbReference>
<dbReference type="InterPro" id="IPR004481">
    <property type="entry name" value="K/Na/Ca-exchanger"/>
</dbReference>
<sequence length="388" mass="43057">MAAGSSAPELATSLIGVFVAKDDIGVGMVVGSAVFNIAFVISICALFAGHVVVINWWPILRVSFFYLISICVLFIAMFDGKISLIESIVFLAIYVIYILFVAYNKQIYNKFCHKFHGLANISRESSDSVIYKTLSKTKTSDEVDISNASIDIGANVNYNTNSIDQQLHITSDKCRQTDTSLEDSQSKAKLVWNLLIKPLNLIHWITVPDCRDESKRNCFGFTFLMSCVWISIYSYFIVWMMTLIGFNLHIPDTVMGLVFIAFGASLPDAIASLLVVRQGLGDMAVTNAIGSNVFDILVCLGVPWFLKTAIVDPGSSVTVFSRGLEYSTISLLTTVVFFLVITHLNGWKLTPKYGLILMVWYLAFISLASLYELNVFGYLNPPVCFNGY</sequence>
<keyword evidence="12 17" id="KW-1133">Transmembrane helix</keyword>
<evidence type="ECO:0000256" key="9">
    <source>
        <dbReference type="ARBA" id="ARBA00022837"/>
    </source>
</evidence>
<evidence type="ECO:0000256" key="6">
    <source>
        <dbReference type="ARBA" id="ARBA00022568"/>
    </source>
</evidence>
<comment type="subcellular location">
    <subcellularLocation>
        <location evidence="1">Membrane</location>
        <topology evidence="1">Multi-pass membrane protein</topology>
    </subcellularLocation>
</comment>
<feature type="transmembrane region" description="Helical" evidence="17">
    <location>
        <begin position="24"/>
        <end position="47"/>
    </location>
</feature>
<evidence type="ECO:0000259" key="18">
    <source>
        <dbReference type="Pfam" id="PF01699"/>
    </source>
</evidence>
<feature type="domain" description="Sodium/calcium exchanger membrane region" evidence="18">
    <location>
        <begin position="1"/>
        <end position="101"/>
    </location>
</feature>
<feature type="transmembrane region" description="Helical" evidence="17">
    <location>
        <begin position="84"/>
        <end position="103"/>
    </location>
</feature>
<feature type="transmembrane region" description="Helical" evidence="17">
    <location>
        <begin position="254"/>
        <end position="276"/>
    </location>
</feature>
<dbReference type="PANTHER" id="PTHR10846">
    <property type="entry name" value="SODIUM/POTASSIUM/CALCIUM EXCHANGER"/>
    <property type="match status" value="1"/>
</dbReference>
<dbReference type="GO" id="GO:0006874">
    <property type="term" value="P:intracellular calcium ion homeostasis"/>
    <property type="evidence" value="ECO:0007669"/>
    <property type="project" value="TreeGrafter"/>
</dbReference>
<protein>
    <recommendedName>
        <fullName evidence="18">Sodium/calcium exchanger membrane region domain-containing protein</fullName>
    </recommendedName>
</protein>
<keyword evidence="14" id="KW-0406">Ion transport</keyword>
<dbReference type="GO" id="GO:0005262">
    <property type="term" value="F:calcium channel activity"/>
    <property type="evidence" value="ECO:0007669"/>
    <property type="project" value="TreeGrafter"/>
</dbReference>
<dbReference type="GO" id="GO:0008273">
    <property type="term" value="F:calcium, potassium:sodium antiporter activity"/>
    <property type="evidence" value="ECO:0007669"/>
    <property type="project" value="TreeGrafter"/>
</dbReference>
<dbReference type="Pfam" id="PF01699">
    <property type="entry name" value="Na_Ca_ex"/>
    <property type="match status" value="2"/>
</dbReference>
<dbReference type="InterPro" id="IPR004837">
    <property type="entry name" value="NaCa_Exmemb"/>
</dbReference>
<keyword evidence="13" id="KW-0915">Sodium</keyword>
<evidence type="ECO:0000256" key="3">
    <source>
        <dbReference type="ARBA" id="ARBA00022448"/>
    </source>
</evidence>
<dbReference type="GO" id="GO:0015293">
    <property type="term" value="F:symporter activity"/>
    <property type="evidence" value="ECO:0007669"/>
    <property type="project" value="UniProtKB-KW"/>
</dbReference>
<dbReference type="NCBIfam" id="TIGR00367">
    <property type="entry name" value="calcium/sodium antiporter"/>
    <property type="match status" value="1"/>
</dbReference>
<keyword evidence="7 17" id="KW-0812">Transmembrane</keyword>
<organism evidence="19">
    <name type="scientific">Oppiella nova</name>
    <dbReference type="NCBI Taxonomy" id="334625"/>
    <lineage>
        <taxon>Eukaryota</taxon>
        <taxon>Metazoa</taxon>
        <taxon>Ecdysozoa</taxon>
        <taxon>Arthropoda</taxon>
        <taxon>Chelicerata</taxon>
        <taxon>Arachnida</taxon>
        <taxon>Acari</taxon>
        <taxon>Acariformes</taxon>
        <taxon>Sarcoptiformes</taxon>
        <taxon>Oribatida</taxon>
        <taxon>Brachypylina</taxon>
        <taxon>Oppioidea</taxon>
        <taxon>Oppiidae</taxon>
        <taxon>Oppiella</taxon>
    </lineage>
</organism>
<evidence type="ECO:0000256" key="15">
    <source>
        <dbReference type="ARBA" id="ARBA00023136"/>
    </source>
</evidence>
<keyword evidence="15 17" id="KW-0472">Membrane</keyword>
<keyword evidence="16" id="KW-0739">Sodium transport</keyword>
<feature type="transmembrane region" description="Helical" evidence="17">
    <location>
        <begin position="353"/>
        <end position="371"/>
    </location>
</feature>
<keyword evidence="9" id="KW-0106">Calcium</keyword>
<evidence type="ECO:0000256" key="10">
    <source>
        <dbReference type="ARBA" id="ARBA00022847"/>
    </source>
</evidence>
<feature type="transmembrane region" description="Helical" evidence="17">
    <location>
        <begin position="288"/>
        <end position="306"/>
    </location>
</feature>
<dbReference type="Proteomes" id="UP000728032">
    <property type="component" value="Unassembled WGS sequence"/>
</dbReference>
<keyword evidence="10" id="KW-0769">Symport</keyword>
<name>A0A7R9MHS0_9ACAR</name>
<keyword evidence="5" id="KW-0633">Potassium transport</keyword>
<evidence type="ECO:0000256" key="5">
    <source>
        <dbReference type="ARBA" id="ARBA00022538"/>
    </source>
</evidence>
<evidence type="ECO:0000256" key="4">
    <source>
        <dbReference type="ARBA" id="ARBA00022449"/>
    </source>
</evidence>
<keyword evidence="20" id="KW-1185">Reference proteome</keyword>
<evidence type="ECO:0000256" key="16">
    <source>
        <dbReference type="ARBA" id="ARBA00023201"/>
    </source>
</evidence>